<feature type="non-terminal residue" evidence="2">
    <location>
        <position position="1"/>
    </location>
</feature>
<reference evidence="3" key="1">
    <citation type="journal article" date="2017" name="Nat. Microbiol.">
        <title>Global analysis of biosynthetic gene clusters reveals vast potential of secondary metabolite production in Penicillium species.</title>
        <authorList>
            <person name="Nielsen J.C."/>
            <person name="Grijseels S."/>
            <person name="Prigent S."/>
            <person name="Ji B."/>
            <person name="Dainat J."/>
            <person name="Nielsen K.F."/>
            <person name="Frisvad J.C."/>
            <person name="Workman M."/>
            <person name="Nielsen J."/>
        </authorList>
    </citation>
    <scope>NUCLEOTIDE SEQUENCE [LARGE SCALE GENOMIC DNA]</scope>
    <source>
        <strain evidence="3">IBT 29525</strain>
    </source>
</reference>
<feature type="region of interest" description="Disordered" evidence="1">
    <location>
        <begin position="1"/>
        <end position="64"/>
    </location>
</feature>
<feature type="non-terminal residue" evidence="2">
    <location>
        <position position="64"/>
    </location>
</feature>
<evidence type="ECO:0000313" key="3">
    <source>
        <dbReference type="Proteomes" id="UP000191612"/>
    </source>
</evidence>
<comment type="caution">
    <text evidence="2">The sequence shown here is derived from an EMBL/GenBank/DDBJ whole genome shotgun (WGS) entry which is preliminary data.</text>
</comment>
<gene>
    <name evidence="2" type="ORF">PENSOL_c245G03072</name>
</gene>
<sequence>SGGIDPPLGREHPHARSRATVGGTVDRASSWITSGLAARPPNRAEPSVASGQRIISLREATQQT</sequence>
<organism evidence="2 3">
    <name type="scientific">Penicillium solitum</name>
    <dbReference type="NCBI Taxonomy" id="60172"/>
    <lineage>
        <taxon>Eukaryota</taxon>
        <taxon>Fungi</taxon>
        <taxon>Dikarya</taxon>
        <taxon>Ascomycota</taxon>
        <taxon>Pezizomycotina</taxon>
        <taxon>Eurotiomycetes</taxon>
        <taxon>Eurotiomycetidae</taxon>
        <taxon>Eurotiales</taxon>
        <taxon>Aspergillaceae</taxon>
        <taxon>Penicillium</taxon>
    </lineage>
</organism>
<name>A0A1V6PUU6_9EURO</name>
<proteinExistence type="predicted"/>
<evidence type="ECO:0000313" key="2">
    <source>
        <dbReference type="EMBL" id="OQD80788.1"/>
    </source>
</evidence>
<dbReference type="AlphaFoldDB" id="A0A1V6PUU6"/>
<evidence type="ECO:0000256" key="1">
    <source>
        <dbReference type="SAM" id="MobiDB-lite"/>
    </source>
</evidence>
<dbReference type="EMBL" id="MDYO01000244">
    <property type="protein sequence ID" value="OQD80788.1"/>
    <property type="molecule type" value="Genomic_DNA"/>
</dbReference>
<accession>A0A1V6PUU6</accession>
<keyword evidence="3" id="KW-1185">Reference proteome</keyword>
<dbReference type="Proteomes" id="UP000191612">
    <property type="component" value="Unassembled WGS sequence"/>
</dbReference>
<protein>
    <submittedName>
        <fullName evidence="2">Uncharacterized protein</fullName>
    </submittedName>
</protein>